<keyword evidence="3" id="KW-1185">Reference proteome</keyword>
<proteinExistence type="predicted"/>
<evidence type="ECO:0000256" key="1">
    <source>
        <dbReference type="SAM" id="MobiDB-lite"/>
    </source>
</evidence>
<evidence type="ECO:0000313" key="2">
    <source>
        <dbReference type="EMBL" id="KAG5584099.1"/>
    </source>
</evidence>
<gene>
    <name evidence="2" type="ORF">H5410_044533</name>
</gene>
<feature type="region of interest" description="Disordered" evidence="1">
    <location>
        <begin position="92"/>
        <end position="116"/>
    </location>
</feature>
<dbReference type="AlphaFoldDB" id="A0A9J5X797"/>
<dbReference type="OrthoDB" id="1324916at2759"/>
<sequence>MDFPVNEPMFHDPTLKLWEPVTHLPLLSLFLGLNRRHDSIPPSGTKSTRKILNLISGWSPATNNSPKITLLSPELVARRSSCLLFMSSLERRRTEREARRSPVGAGPREVSGRRSLRLPDRKRRPVAGWFSQLLADRRWLVFRLSS</sequence>
<name>A0A9J5X797_SOLCO</name>
<protein>
    <submittedName>
        <fullName evidence="2">Uncharacterized protein</fullName>
    </submittedName>
</protein>
<comment type="caution">
    <text evidence="2">The sequence shown here is derived from an EMBL/GenBank/DDBJ whole genome shotgun (WGS) entry which is preliminary data.</text>
</comment>
<organism evidence="2 3">
    <name type="scientific">Solanum commersonii</name>
    <name type="common">Commerson's wild potato</name>
    <name type="synonym">Commerson's nightshade</name>
    <dbReference type="NCBI Taxonomy" id="4109"/>
    <lineage>
        <taxon>Eukaryota</taxon>
        <taxon>Viridiplantae</taxon>
        <taxon>Streptophyta</taxon>
        <taxon>Embryophyta</taxon>
        <taxon>Tracheophyta</taxon>
        <taxon>Spermatophyta</taxon>
        <taxon>Magnoliopsida</taxon>
        <taxon>eudicotyledons</taxon>
        <taxon>Gunneridae</taxon>
        <taxon>Pentapetalae</taxon>
        <taxon>asterids</taxon>
        <taxon>lamiids</taxon>
        <taxon>Solanales</taxon>
        <taxon>Solanaceae</taxon>
        <taxon>Solanoideae</taxon>
        <taxon>Solaneae</taxon>
        <taxon>Solanum</taxon>
    </lineage>
</organism>
<accession>A0A9J5X797</accession>
<dbReference type="EMBL" id="JACXVP010000009">
    <property type="protein sequence ID" value="KAG5584099.1"/>
    <property type="molecule type" value="Genomic_DNA"/>
</dbReference>
<dbReference type="Proteomes" id="UP000824120">
    <property type="component" value="Chromosome 9"/>
</dbReference>
<reference evidence="2 3" key="1">
    <citation type="submission" date="2020-09" db="EMBL/GenBank/DDBJ databases">
        <title>De no assembly of potato wild relative species, Solanum commersonii.</title>
        <authorList>
            <person name="Cho K."/>
        </authorList>
    </citation>
    <scope>NUCLEOTIDE SEQUENCE [LARGE SCALE GENOMIC DNA]</scope>
    <source>
        <strain evidence="2">LZ3.2</strain>
        <tissue evidence="2">Leaf</tissue>
    </source>
</reference>
<evidence type="ECO:0000313" key="3">
    <source>
        <dbReference type="Proteomes" id="UP000824120"/>
    </source>
</evidence>